<dbReference type="Proteomes" id="UP000472580">
    <property type="component" value="Unassembled WGS sequence"/>
</dbReference>
<accession>A0A6L6YM38</accession>
<dbReference type="EMBL" id="WSRP01000051">
    <property type="protein sequence ID" value="MVX57858.1"/>
    <property type="molecule type" value="Genomic_DNA"/>
</dbReference>
<keyword evidence="1" id="KW-0812">Transmembrane</keyword>
<comment type="caution">
    <text evidence="2">The sequence shown here is derived from an EMBL/GenBank/DDBJ whole genome shotgun (WGS) entry which is preliminary data.</text>
</comment>
<feature type="transmembrane region" description="Helical" evidence="1">
    <location>
        <begin position="147"/>
        <end position="165"/>
    </location>
</feature>
<reference evidence="2 3" key="1">
    <citation type="submission" date="2019-12" db="EMBL/GenBank/DDBJ databases">
        <title>Microbes associate with the intestines of laboratory mice.</title>
        <authorList>
            <person name="Navarre W."/>
            <person name="Wong E."/>
        </authorList>
    </citation>
    <scope>NUCLEOTIDE SEQUENCE [LARGE SCALE GENOMIC DNA]</scope>
    <source>
        <strain evidence="2 3">NM82_D38</strain>
    </source>
</reference>
<evidence type="ECO:0000256" key="1">
    <source>
        <dbReference type="SAM" id="Phobius"/>
    </source>
</evidence>
<keyword evidence="1" id="KW-0472">Membrane</keyword>
<dbReference type="AlphaFoldDB" id="A0A6L6YM38"/>
<feature type="transmembrane region" description="Helical" evidence="1">
    <location>
        <begin position="177"/>
        <end position="198"/>
    </location>
</feature>
<proteinExistence type="predicted"/>
<evidence type="ECO:0000313" key="2">
    <source>
        <dbReference type="EMBL" id="MVX57858.1"/>
    </source>
</evidence>
<keyword evidence="1" id="KW-1133">Transmembrane helix</keyword>
<sequence>MKIKYYVHGAISLSAKGYYPKIPYEEIYFEDFAFEVIANTEYECDYYASCIVSGTQHDHDDKYTELMLENRIYNDMVGESLRPNYAGYFYREIDGKIQRSPWARPSEQKITKAMSKFKTHPYSWKTIGMSHKLPFWFRWLRHFDTHTLLYSIPIILPLFACMIGIRPKTFEELWDFYYGTGLFYLYCMMFAWLTYCMYKQQE</sequence>
<keyword evidence="3" id="KW-1185">Reference proteome</keyword>
<name>A0A6L6YM38_9BURK</name>
<evidence type="ECO:0000313" key="3">
    <source>
        <dbReference type="Proteomes" id="UP000472580"/>
    </source>
</evidence>
<protein>
    <submittedName>
        <fullName evidence="2">Uncharacterized protein</fullName>
    </submittedName>
</protein>
<dbReference type="RefSeq" id="WP_160336273.1">
    <property type="nucleotide sequence ID" value="NZ_WSRP01000051.1"/>
</dbReference>
<gene>
    <name evidence="2" type="ORF">E5987_11750</name>
</gene>
<organism evidence="2 3">
    <name type="scientific">Parasutterella muris</name>
    <dbReference type="NCBI Taxonomy" id="2565572"/>
    <lineage>
        <taxon>Bacteria</taxon>
        <taxon>Pseudomonadati</taxon>
        <taxon>Pseudomonadota</taxon>
        <taxon>Betaproteobacteria</taxon>
        <taxon>Burkholderiales</taxon>
        <taxon>Sutterellaceae</taxon>
        <taxon>Parasutterella</taxon>
    </lineage>
</organism>